<dbReference type="GO" id="GO:0003677">
    <property type="term" value="F:DNA binding"/>
    <property type="evidence" value="ECO:0007669"/>
    <property type="project" value="UniProtKB-KW"/>
</dbReference>
<evidence type="ECO:0000256" key="1">
    <source>
        <dbReference type="ARBA" id="ARBA00008857"/>
    </source>
</evidence>
<sequence>MTKIVEYKNKKGQKLYKFQAYLGIDEQTGKKKVTRRGGFKSKREAELVLSRLQSSFEDHGAPQHNNILFKDVYEEWYESYINTVRVSTYARTRAMFNNHILPAFGEKRIRTITIRDVQKAVNLWFEIAPVSGYKRWYQYTTNVLDFAIRMGYIHHSNPAKAIVLPRRQELPGDAPENFYDREELATFFEHIDKQQEFDKYVLFRTLAYSGMRRGECLALTWGDVDLINHSIRINKTVTQGLRGVMIIQPPKTKAGYRDIPLDDQTTAVLKKWQIMQKEHFFSFRKKFEADKQLVFASTRNKHRSFNLPKKWYTEIVERTNLKHITIHGFRKTYCTALISAGLPIKEVQRRMGHDDIQTTLDVYSFVTKDQIRESTQLFEKYITG</sequence>
<evidence type="ECO:0000313" key="7">
    <source>
        <dbReference type="EMBL" id="MSE19780.1"/>
    </source>
</evidence>
<dbReference type="RefSeq" id="WP_271704101.1">
    <property type="nucleotide sequence ID" value="NZ_JAQKGT010000020.1"/>
</dbReference>
<dbReference type="EMBL" id="WKKY01000002">
    <property type="protein sequence ID" value="MSE19780.1"/>
    <property type="molecule type" value="Genomic_DNA"/>
</dbReference>
<gene>
    <name evidence="6" type="ORF">GKC44_00260</name>
    <name evidence="7" type="ORF">GKC44_00580</name>
</gene>
<protein>
    <submittedName>
        <fullName evidence="6">Tyrosine-type recombinase/integrase</fullName>
    </submittedName>
</protein>
<comment type="similarity">
    <text evidence="1">Belongs to the 'phage' integrase family.</text>
</comment>
<feature type="domain" description="Tyr recombinase" evidence="5">
    <location>
        <begin position="174"/>
        <end position="376"/>
    </location>
</feature>
<dbReference type="Pfam" id="PF00589">
    <property type="entry name" value="Phage_integrase"/>
    <property type="match status" value="1"/>
</dbReference>
<dbReference type="InterPro" id="IPR002104">
    <property type="entry name" value="Integrase_catalytic"/>
</dbReference>
<dbReference type="Pfam" id="PF14657">
    <property type="entry name" value="Arm-DNA-bind_4"/>
    <property type="match status" value="1"/>
</dbReference>
<dbReference type="Proteomes" id="UP000491237">
    <property type="component" value="Unassembled WGS sequence"/>
</dbReference>
<dbReference type="InterPro" id="IPR010998">
    <property type="entry name" value="Integrase_recombinase_N"/>
</dbReference>
<dbReference type="EMBL" id="WKKY01000002">
    <property type="protein sequence ID" value="MSE19718.1"/>
    <property type="molecule type" value="Genomic_DNA"/>
</dbReference>
<dbReference type="InterPro" id="IPR050808">
    <property type="entry name" value="Phage_Integrase"/>
</dbReference>
<keyword evidence="2" id="KW-0229">DNA integration</keyword>
<dbReference type="InterPro" id="IPR011010">
    <property type="entry name" value="DNA_brk_join_enz"/>
</dbReference>
<evidence type="ECO:0000256" key="2">
    <source>
        <dbReference type="ARBA" id="ARBA00022908"/>
    </source>
</evidence>
<organism evidence="6 8">
    <name type="scientific">Lentilactobacillus parabuchneri</name>
    <dbReference type="NCBI Taxonomy" id="152331"/>
    <lineage>
        <taxon>Bacteria</taxon>
        <taxon>Bacillati</taxon>
        <taxon>Bacillota</taxon>
        <taxon>Bacilli</taxon>
        <taxon>Lactobacillales</taxon>
        <taxon>Lactobacillaceae</taxon>
        <taxon>Lentilactobacillus</taxon>
    </lineage>
</organism>
<dbReference type="GO" id="GO:0015074">
    <property type="term" value="P:DNA integration"/>
    <property type="evidence" value="ECO:0007669"/>
    <property type="project" value="UniProtKB-KW"/>
</dbReference>
<dbReference type="PANTHER" id="PTHR30629">
    <property type="entry name" value="PROPHAGE INTEGRASE"/>
    <property type="match status" value="1"/>
</dbReference>
<evidence type="ECO:0000256" key="4">
    <source>
        <dbReference type="ARBA" id="ARBA00023172"/>
    </source>
</evidence>
<evidence type="ECO:0000259" key="5">
    <source>
        <dbReference type="PROSITE" id="PS51898"/>
    </source>
</evidence>
<reference evidence="6 8" key="1">
    <citation type="submission" date="2019-11" db="EMBL/GenBank/DDBJ databases">
        <title>Draft Genome Sequence of Plant Growth-Promoting Rhizosphere-Associated Bacteria.</title>
        <authorList>
            <person name="Vasilyev I.Y."/>
            <person name="Radchenko V."/>
            <person name="Ilnitskaya E.V."/>
        </authorList>
    </citation>
    <scope>NUCLEOTIDE SEQUENCE [LARGE SCALE GENOMIC DNA]</scope>
    <source>
        <strain evidence="6 8">VRA_07sq_f</strain>
    </source>
</reference>
<keyword evidence="4" id="KW-0233">DNA recombination</keyword>
<name>A0A844EJL4_9LACO</name>
<dbReference type="PROSITE" id="PS51898">
    <property type="entry name" value="TYR_RECOMBINASE"/>
    <property type="match status" value="1"/>
</dbReference>
<dbReference type="InterPro" id="IPR004107">
    <property type="entry name" value="Integrase_SAM-like_N"/>
</dbReference>
<accession>A0A844EJL4</accession>
<keyword evidence="3" id="KW-0238">DNA-binding</keyword>
<dbReference type="Gene3D" id="1.10.150.130">
    <property type="match status" value="1"/>
</dbReference>
<proteinExistence type="inferred from homology"/>
<dbReference type="CDD" id="cd01189">
    <property type="entry name" value="INT_ICEBs1_C_like"/>
    <property type="match status" value="1"/>
</dbReference>
<dbReference type="Pfam" id="PF14659">
    <property type="entry name" value="Phage_int_SAM_3"/>
    <property type="match status" value="1"/>
</dbReference>
<dbReference type="AlphaFoldDB" id="A0A844EJL4"/>
<dbReference type="PANTHER" id="PTHR30629:SF2">
    <property type="entry name" value="PROPHAGE INTEGRASE INTS-RELATED"/>
    <property type="match status" value="1"/>
</dbReference>
<dbReference type="InterPro" id="IPR028259">
    <property type="entry name" value="AP2-like_int_N"/>
</dbReference>
<evidence type="ECO:0000256" key="3">
    <source>
        <dbReference type="ARBA" id="ARBA00023125"/>
    </source>
</evidence>
<dbReference type="SUPFAM" id="SSF56349">
    <property type="entry name" value="DNA breaking-rejoining enzymes"/>
    <property type="match status" value="1"/>
</dbReference>
<dbReference type="InterPro" id="IPR013762">
    <property type="entry name" value="Integrase-like_cat_sf"/>
</dbReference>
<comment type="caution">
    <text evidence="6">The sequence shown here is derived from an EMBL/GenBank/DDBJ whole genome shotgun (WGS) entry which is preliminary data.</text>
</comment>
<evidence type="ECO:0000313" key="8">
    <source>
        <dbReference type="Proteomes" id="UP000491237"/>
    </source>
</evidence>
<dbReference type="Gene3D" id="1.10.443.10">
    <property type="entry name" value="Intergrase catalytic core"/>
    <property type="match status" value="1"/>
</dbReference>
<dbReference type="GO" id="GO:0006310">
    <property type="term" value="P:DNA recombination"/>
    <property type="evidence" value="ECO:0007669"/>
    <property type="project" value="UniProtKB-KW"/>
</dbReference>
<evidence type="ECO:0000313" key="6">
    <source>
        <dbReference type="EMBL" id="MSE19718.1"/>
    </source>
</evidence>